<dbReference type="PATRIC" id="fig|167539.5.peg.645"/>
<reference evidence="2 3" key="1">
    <citation type="journal article" date="2003" name="Proc. Natl. Acad. Sci. U.S.A.">
        <title>Genome sequence of the cyanobacterium Prochlorococcus marinus SS120, a nearly minimal oxyphototrophic genome.</title>
        <authorList>
            <person name="Dufresne A."/>
            <person name="Salanoubat M."/>
            <person name="Partensky F."/>
            <person name="Artiguenave F."/>
            <person name="Axmann I.M."/>
            <person name="Barbe V."/>
            <person name="Duprat S."/>
            <person name="Galperin M.Y."/>
            <person name="Koonin E.V."/>
            <person name="Le Gall F."/>
            <person name="Makarova K.S."/>
            <person name="Ostrowski M."/>
            <person name="Oztas S."/>
            <person name="Robert C."/>
            <person name="Rogozin I.B."/>
            <person name="Scanlan D.J."/>
            <person name="Tandeau de Marsac N."/>
            <person name="Weissenbach J."/>
            <person name="Wincker P."/>
            <person name="Wolf Y.I."/>
            <person name="Hess W.R."/>
        </authorList>
    </citation>
    <scope>NUCLEOTIDE SEQUENCE [LARGE SCALE GENOMIC DNA]</scope>
    <source>
        <strain evidence="3">SARG / CCMP1375 / SS120</strain>
    </source>
</reference>
<feature type="region of interest" description="Disordered" evidence="1">
    <location>
        <begin position="1"/>
        <end position="25"/>
    </location>
</feature>
<organism evidence="2 3">
    <name type="scientific">Prochlorococcus marinus (strain SARG / CCMP1375 / SS120)</name>
    <dbReference type="NCBI Taxonomy" id="167539"/>
    <lineage>
        <taxon>Bacteria</taxon>
        <taxon>Bacillati</taxon>
        <taxon>Cyanobacteriota</taxon>
        <taxon>Cyanophyceae</taxon>
        <taxon>Synechococcales</taxon>
        <taxon>Prochlorococcaceae</taxon>
        <taxon>Prochlorococcus</taxon>
    </lineage>
</organism>
<evidence type="ECO:0000256" key="1">
    <source>
        <dbReference type="SAM" id="MobiDB-lite"/>
    </source>
</evidence>
<accession>Q7VCW6</accession>
<dbReference type="AlphaFoldDB" id="Q7VCW6"/>
<dbReference type="EnsemblBacteria" id="AAP99668">
    <property type="protein sequence ID" value="AAP99668"/>
    <property type="gene ID" value="Pro_0624"/>
</dbReference>
<dbReference type="HOGENOM" id="CLU_3065020_0_0_3"/>
<dbReference type="EMBL" id="AE017126">
    <property type="protein sequence ID" value="AAP99668.1"/>
    <property type="molecule type" value="Genomic_DNA"/>
</dbReference>
<name>Q7VCW6_PROMA</name>
<evidence type="ECO:0000313" key="2">
    <source>
        <dbReference type="EMBL" id="AAP99668.1"/>
    </source>
</evidence>
<sequence length="53" mass="6273">MTKTQLHEEYSKTMKEAQHASGRRETMDLFKKANSIKKRLYNVDHPYPLIHNG</sequence>
<dbReference type="KEGG" id="pma:Pro_0624"/>
<protein>
    <submittedName>
        <fullName evidence="2">Uncharacterized protein</fullName>
    </submittedName>
</protein>
<gene>
    <name evidence="2" type="ordered locus">Pro_0624</name>
</gene>
<keyword evidence="3" id="KW-1185">Reference proteome</keyword>
<dbReference type="STRING" id="167539.Pro_0624"/>
<proteinExistence type="predicted"/>
<evidence type="ECO:0000313" key="3">
    <source>
        <dbReference type="Proteomes" id="UP000001420"/>
    </source>
</evidence>
<dbReference type="Proteomes" id="UP000001420">
    <property type="component" value="Chromosome"/>
</dbReference>